<organism evidence="3 4">
    <name type="scientific">Chrysodeixis includens</name>
    <name type="common">Soybean looper</name>
    <name type="synonym">Pseudoplusia includens</name>
    <dbReference type="NCBI Taxonomy" id="689277"/>
    <lineage>
        <taxon>Eukaryota</taxon>
        <taxon>Metazoa</taxon>
        <taxon>Ecdysozoa</taxon>
        <taxon>Arthropoda</taxon>
        <taxon>Hexapoda</taxon>
        <taxon>Insecta</taxon>
        <taxon>Pterygota</taxon>
        <taxon>Neoptera</taxon>
        <taxon>Endopterygota</taxon>
        <taxon>Lepidoptera</taxon>
        <taxon>Glossata</taxon>
        <taxon>Ditrysia</taxon>
        <taxon>Noctuoidea</taxon>
        <taxon>Noctuidae</taxon>
        <taxon>Plusiinae</taxon>
        <taxon>Chrysodeixis</taxon>
    </lineage>
</organism>
<proteinExistence type="predicted"/>
<feature type="compositionally biased region" description="Pro residues" evidence="1">
    <location>
        <begin position="117"/>
        <end position="142"/>
    </location>
</feature>
<keyword evidence="4" id="KW-1185">Reference proteome</keyword>
<evidence type="ECO:0000256" key="1">
    <source>
        <dbReference type="SAM" id="MobiDB-lite"/>
    </source>
</evidence>
<reference evidence="3" key="1">
    <citation type="submission" date="2021-12" db="EMBL/GenBank/DDBJ databases">
        <authorList>
            <person name="King R."/>
        </authorList>
    </citation>
    <scope>NUCLEOTIDE SEQUENCE</scope>
</reference>
<evidence type="ECO:0000313" key="3">
    <source>
        <dbReference type="EMBL" id="CAH0598138.1"/>
    </source>
</evidence>
<keyword evidence="2" id="KW-0812">Transmembrane</keyword>
<protein>
    <submittedName>
        <fullName evidence="3">Uncharacterized protein</fullName>
    </submittedName>
</protein>
<gene>
    <name evidence="3" type="ORF">CINC_LOCUS7989</name>
</gene>
<feature type="transmembrane region" description="Helical" evidence="2">
    <location>
        <begin position="17"/>
        <end position="42"/>
    </location>
</feature>
<dbReference type="Proteomes" id="UP001154114">
    <property type="component" value="Chromosome 25"/>
</dbReference>
<dbReference type="AlphaFoldDB" id="A0A9P0BY70"/>
<evidence type="ECO:0000256" key="2">
    <source>
        <dbReference type="SAM" id="Phobius"/>
    </source>
</evidence>
<accession>A0A9P0BY70</accession>
<dbReference type="OrthoDB" id="7484440at2759"/>
<keyword evidence="2" id="KW-1133">Transmembrane helix</keyword>
<sequence length="168" mass="16836">MAPPAGPPKGVRRPSHAAYYVALVGVLSLLLLLCLYFFYYFIKKVKELSSADSLSLPGASCRPPAATTATYPVQPVVRDSATAMARLCRAVPAGGKGDTVFPAATSPAAQRTDTSAPPAPPPAGLSAPPAPPPASPAAPPAPAAAEPVPLDKQPPAAVAPATAPIDVA</sequence>
<name>A0A9P0BY70_CHRIL</name>
<feature type="region of interest" description="Disordered" evidence="1">
    <location>
        <begin position="94"/>
        <end position="168"/>
    </location>
</feature>
<dbReference type="EMBL" id="LR824028">
    <property type="protein sequence ID" value="CAH0598138.1"/>
    <property type="molecule type" value="Genomic_DNA"/>
</dbReference>
<keyword evidence="2" id="KW-0472">Membrane</keyword>
<feature type="compositionally biased region" description="Low complexity" evidence="1">
    <location>
        <begin position="143"/>
        <end position="168"/>
    </location>
</feature>
<evidence type="ECO:0000313" key="4">
    <source>
        <dbReference type="Proteomes" id="UP001154114"/>
    </source>
</evidence>